<dbReference type="EMBL" id="FNIW01000005">
    <property type="protein sequence ID" value="SDN92468.1"/>
    <property type="molecule type" value="Genomic_DNA"/>
</dbReference>
<accession>A0A1G7SFH9</accession>
<proteinExistence type="predicted"/>
<evidence type="ECO:0000313" key="2">
    <source>
        <dbReference type="EMBL" id="SDN92468.1"/>
    </source>
</evidence>
<evidence type="ECO:0000313" key="4">
    <source>
        <dbReference type="Proteomes" id="UP000199134"/>
    </source>
</evidence>
<evidence type="ECO:0008006" key="5">
    <source>
        <dbReference type="Google" id="ProtNLM"/>
    </source>
</evidence>
<name>A0A1H0FCP5_9BACT</name>
<dbReference type="RefSeq" id="WP_091814040.1">
    <property type="nucleotide sequence ID" value="NZ_CP091794.1"/>
</dbReference>
<dbReference type="EMBL" id="FNCQ01000001">
    <property type="protein sequence ID" value="SDG21806.1"/>
    <property type="molecule type" value="Genomic_DNA"/>
</dbReference>
<organism evidence="2 4">
    <name type="scientific">Prevotella communis</name>
    <dbReference type="NCBI Taxonomy" id="2913614"/>
    <lineage>
        <taxon>Bacteria</taxon>
        <taxon>Pseudomonadati</taxon>
        <taxon>Bacteroidota</taxon>
        <taxon>Bacteroidia</taxon>
        <taxon>Bacteroidales</taxon>
        <taxon>Prevotellaceae</taxon>
        <taxon>Prevotella</taxon>
    </lineage>
</organism>
<dbReference type="Proteomes" id="UP000199134">
    <property type="component" value="Unassembled WGS sequence"/>
</dbReference>
<dbReference type="AlphaFoldDB" id="A0A1H0FCP5"/>
<gene>
    <name evidence="2" type="ORF">SAMN04487900_105106</name>
    <name evidence="1" type="ORF">SAMN04487901_101301</name>
</gene>
<accession>A0A1H0FCP5</accession>
<dbReference type="InterPro" id="IPR046111">
    <property type="entry name" value="DUF6048"/>
</dbReference>
<reference evidence="2 3" key="1">
    <citation type="submission" date="2016-10" db="EMBL/GenBank/DDBJ databases">
        <authorList>
            <person name="Varghese N."/>
            <person name="Submissions S."/>
        </authorList>
    </citation>
    <scope>NUCLEOTIDE SEQUENCE</scope>
    <source>
        <strain evidence="2">BP1-145</strain>
        <strain evidence="3">BP1-148</strain>
    </source>
</reference>
<keyword evidence="3" id="KW-1185">Reference proteome</keyword>
<evidence type="ECO:0000313" key="3">
    <source>
        <dbReference type="Proteomes" id="UP000198779"/>
    </source>
</evidence>
<protein>
    <recommendedName>
        <fullName evidence="5">Outer membrane protein beta-barrel domain-containing protein</fullName>
    </recommendedName>
</protein>
<dbReference type="Proteomes" id="UP000198779">
    <property type="component" value="Unassembled WGS sequence"/>
</dbReference>
<reference evidence="1 4" key="2">
    <citation type="submission" date="2016-10" db="EMBL/GenBank/DDBJ databases">
        <authorList>
            <person name="de Groot N.N."/>
        </authorList>
    </citation>
    <scope>NUCLEOTIDE SEQUENCE [LARGE SCALE GENOMIC DNA]</scope>
    <source>
        <strain evidence="4">BP1-145</strain>
        <strain evidence="1">BP1-148</strain>
    </source>
</reference>
<sequence length="233" mass="26328">MTRLSTIFTSTSRSKRWLVVILALHLSLLSSSAQGFLKLERDTVPFFRGFAVSADLVGLAQMQLGDYGQYEAALRVNLHDQYFPILEVGVGRANHEDDEVTGITYKTSAPYFRLGVDFNIMKNKHAPNRIYAGLRYGYTSYKVDISRQTFPDPVWKWDTSYGVTDEQCSQHWAELVFGVDAKIAGPLHLGWTARYRNRLSHNDGQMGNTWYVPGYGIQDSSTLGVTFNVIIDI</sequence>
<evidence type="ECO:0000313" key="1">
    <source>
        <dbReference type="EMBL" id="SDG21806.1"/>
    </source>
</evidence>
<dbReference type="STRING" id="645274.SAMN04487901_101301"/>
<dbReference type="Pfam" id="PF19515">
    <property type="entry name" value="DUF6048"/>
    <property type="match status" value="1"/>
</dbReference>
<dbReference type="OrthoDB" id="1082206at2"/>